<proteinExistence type="predicted"/>
<evidence type="ECO:0000313" key="1">
    <source>
        <dbReference type="EMBL" id="CAF4237484.1"/>
    </source>
</evidence>
<sequence>ILDFTNEMATVIKEGARSPNIILNTRIRLTRCPSNILGLLQSYSIFDAQGHYFLYRMNKGDLTERYISRLTISTTQINTVDKRNKNISDRIKDSYIDAMITTQRVIIYRIDDDPDLFNFEIIDSYDFNTSMAAIPIEDADGCAFIQISIDSTSSNRLNNNILHRCDTLEQALLLSQDIQRAQEIFQEEKMIYIIPDDETENNYNDIIDDQQTE</sequence>
<evidence type="ECO:0000313" key="2">
    <source>
        <dbReference type="Proteomes" id="UP000663881"/>
    </source>
</evidence>
<dbReference type="AlphaFoldDB" id="A0A820DW57"/>
<gene>
    <name evidence="1" type="ORF">OKA104_LOCUS42900</name>
</gene>
<name>A0A820DW57_9BILA</name>
<accession>A0A820DW57</accession>
<dbReference type="Proteomes" id="UP000663881">
    <property type="component" value="Unassembled WGS sequence"/>
</dbReference>
<dbReference type="EMBL" id="CAJOAY010011449">
    <property type="protein sequence ID" value="CAF4237484.1"/>
    <property type="molecule type" value="Genomic_DNA"/>
</dbReference>
<feature type="non-terminal residue" evidence="1">
    <location>
        <position position="1"/>
    </location>
</feature>
<reference evidence="1" key="1">
    <citation type="submission" date="2021-02" db="EMBL/GenBank/DDBJ databases">
        <authorList>
            <person name="Nowell W R."/>
        </authorList>
    </citation>
    <scope>NUCLEOTIDE SEQUENCE</scope>
</reference>
<protein>
    <submittedName>
        <fullName evidence="1">Uncharacterized protein</fullName>
    </submittedName>
</protein>
<organism evidence="1 2">
    <name type="scientific">Adineta steineri</name>
    <dbReference type="NCBI Taxonomy" id="433720"/>
    <lineage>
        <taxon>Eukaryota</taxon>
        <taxon>Metazoa</taxon>
        <taxon>Spiralia</taxon>
        <taxon>Gnathifera</taxon>
        <taxon>Rotifera</taxon>
        <taxon>Eurotatoria</taxon>
        <taxon>Bdelloidea</taxon>
        <taxon>Adinetida</taxon>
        <taxon>Adinetidae</taxon>
        <taxon>Adineta</taxon>
    </lineage>
</organism>
<comment type="caution">
    <text evidence="1">The sequence shown here is derived from an EMBL/GenBank/DDBJ whole genome shotgun (WGS) entry which is preliminary data.</text>
</comment>